<sequence>MVLQRMQNQESGSILSVDANLRLKWTSELHQRFVQAVIQLGGADRATPKTLKRVMGIPELTLYHLKSHLQKYRIGKKQESEVCGDDSVDIYEAHYGNGPMIGGHNLQIAHALELQMEVKSKHEEQIEVQRHLQLRIDTQRKYLDSLLKKAH</sequence>
<keyword evidence="6" id="KW-0539">Nucleus</keyword>
<dbReference type="GO" id="GO:0005634">
    <property type="term" value="C:nucleus"/>
    <property type="evidence" value="ECO:0007669"/>
    <property type="project" value="UniProtKB-SubCell"/>
</dbReference>
<evidence type="ECO:0000313" key="10">
    <source>
        <dbReference type="Proteomes" id="UP001415857"/>
    </source>
</evidence>
<feature type="domain" description="MYB-CC type transcription factor LHEQLE-containing" evidence="8">
    <location>
        <begin position="106"/>
        <end position="151"/>
    </location>
</feature>
<proteinExistence type="inferred from homology"/>
<dbReference type="InterPro" id="IPR046955">
    <property type="entry name" value="PHR1-like"/>
</dbReference>
<evidence type="ECO:0000256" key="1">
    <source>
        <dbReference type="ARBA" id="ARBA00004123"/>
    </source>
</evidence>
<evidence type="ECO:0008006" key="11">
    <source>
        <dbReference type="Google" id="ProtNLM"/>
    </source>
</evidence>
<evidence type="ECO:0000313" key="9">
    <source>
        <dbReference type="EMBL" id="KAK9278679.1"/>
    </source>
</evidence>
<keyword evidence="3" id="KW-0805">Transcription regulation</keyword>
<keyword evidence="5" id="KW-0804">Transcription</keyword>
<comment type="similarity">
    <text evidence="2">Belongs to the MYB-CC family.</text>
</comment>
<organism evidence="9 10">
    <name type="scientific">Liquidambar formosana</name>
    <name type="common">Formosan gum</name>
    <dbReference type="NCBI Taxonomy" id="63359"/>
    <lineage>
        <taxon>Eukaryota</taxon>
        <taxon>Viridiplantae</taxon>
        <taxon>Streptophyta</taxon>
        <taxon>Embryophyta</taxon>
        <taxon>Tracheophyta</taxon>
        <taxon>Spermatophyta</taxon>
        <taxon>Magnoliopsida</taxon>
        <taxon>eudicotyledons</taxon>
        <taxon>Gunneridae</taxon>
        <taxon>Pentapetalae</taxon>
        <taxon>Saxifragales</taxon>
        <taxon>Altingiaceae</taxon>
        <taxon>Liquidambar</taxon>
    </lineage>
</organism>
<dbReference type="FunFam" id="1.10.10.60:FF:000007">
    <property type="entry name" value="Two-component response regulator"/>
    <property type="match status" value="1"/>
</dbReference>
<comment type="caution">
    <text evidence="9">The sequence shown here is derived from an EMBL/GenBank/DDBJ whole genome shotgun (WGS) entry which is preliminary data.</text>
</comment>
<evidence type="ECO:0000259" key="8">
    <source>
        <dbReference type="Pfam" id="PF14379"/>
    </source>
</evidence>
<dbReference type="Pfam" id="PF14379">
    <property type="entry name" value="Myb_CC_LHEQLE"/>
    <property type="match status" value="1"/>
</dbReference>
<dbReference type="InterPro" id="IPR009057">
    <property type="entry name" value="Homeodomain-like_sf"/>
</dbReference>
<dbReference type="InterPro" id="IPR006447">
    <property type="entry name" value="Myb_dom_plants"/>
</dbReference>
<accession>A0AAP0WT48</accession>
<evidence type="ECO:0000259" key="7">
    <source>
        <dbReference type="Pfam" id="PF00249"/>
    </source>
</evidence>
<evidence type="ECO:0000256" key="2">
    <source>
        <dbReference type="ARBA" id="ARBA00006783"/>
    </source>
</evidence>
<evidence type="ECO:0000256" key="3">
    <source>
        <dbReference type="ARBA" id="ARBA00023015"/>
    </source>
</evidence>
<dbReference type="Proteomes" id="UP001415857">
    <property type="component" value="Unassembled WGS sequence"/>
</dbReference>
<dbReference type="InterPro" id="IPR001005">
    <property type="entry name" value="SANT/Myb"/>
</dbReference>
<evidence type="ECO:0000256" key="5">
    <source>
        <dbReference type="ARBA" id="ARBA00023163"/>
    </source>
</evidence>
<name>A0AAP0WT48_LIQFO</name>
<dbReference type="GO" id="GO:0003677">
    <property type="term" value="F:DNA binding"/>
    <property type="evidence" value="ECO:0007669"/>
    <property type="project" value="InterPro"/>
</dbReference>
<dbReference type="AlphaFoldDB" id="A0AAP0WT48"/>
<dbReference type="EMBL" id="JBBPBK010000009">
    <property type="protein sequence ID" value="KAK9278679.1"/>
    <property type="molecule type" value="Genomic_DNA"/>
</dbReference>
<comment type="subcellular location">
    <subcellularLocation>
        <location evidence="1">Nucleus</location>
    </subcellularLocation>
</comment>
<dbReference type="SUPFAM" id="SSF46689">
    <property type="entry name" value="Homeodomain-like"/>
    <property type="match status" value="1"/>
</dbReference>
<reference evidence="9 10" key="1">
    <citation type="journal article" date="2024" name="Plant J.">
        <title>Genome sequences and population genomics reveal climatic adaptation and genomic divergence between two closely related sweetgum species.</title>
        <authorList>
            <person name="Xu W.Q."/>
            <person name="Ren C.Q."/>
            <person name="Zhang X.Y."/>
            <person name="Comes H.P."/>
            <person name="Liu X.H."/>
            <person name="Li Y.G."/>
            <person name="Kettle C.J."/>
            <person name="Jalonen R."/>
            <person name="Gaisberger H."/>
            <person name="Ma Y.Z."/>
            <person name="Qiu Y.X."/>
        </authorList>
    </citation>
    <scope>NUCLEOTIDE SEQUENCE [LARGE SCALE GENOMIC DNA]</scope>
    <source>
        <strain evidence="9">Hangzhou</strain>
    </source>
</reference>
<dbReference type="GO" id="GO:0003700">
    <property type="term" value="F:DNA-binding transcription factor activity"/>
    <property type="evidence" value="ECO:0007669"/>
    <property type="project" value="InterPro"/>
</dbReference>
<keyword evidence="10" id="KW-1185">Reference proteome</keyword>
<evidence type="ECO:0000256" key="6">
    <source>
        <dbReference type="ARBA" id="ARBA00023242"/>
    </source>
</evidence>
<dbReference type="Pfam" id="PF00249">
    <property type="entry name" value="Myb_DNA-binding"/>
    <property type="match status" value="1"/>
</dbReference>
<protein>
    <recommendedName>
        <fullName evidence="11">HTH myb-type domain-containing protein</fullName>
    </recommendedName>
</protein>
<dbReference type="NCBIfam" id="TIGR01557">
    <property type="entry name" value="myb_SHAQKYF"/>
    <property type="match status" value="1"/>
</dbReference>
<dbReference type="PANTHER" id="PTHR31499">
    <property type="entry name" value="MYB FAMILY TRANSCRIPTION FACTOR PHL11"/>
    <property type="match status" value="1"/>
</dbReference>
<dbReference type="PANTHER" id="PTHR31499:SF11">
    <property type="entry name" value="MYB FAMILY TRANSCRIPTION FACTOR PHL8"/>
    <property type="match status" value="1"/>
</dbReference>
<gene>
    <name evidence="9" type="ORF">L1049_028253</name>
</gene>
<dbReference type="Gene3D" id="1.10.10.60">
    <property type="entry name" value="Homeodomain-like"/>
    <property type="match status" value="1"/>
</dbReference>
<dbReference type="InterPro" id="IPR025756">
    <property type="entry name" value="Myb_CC_LHEQLE"/>
</dbReference>
<feature type="domain" description="Myb-like" evidence="7">
    <location>
        <begin position="22"/>
        <end position="73"/>
    </location>
</feature>
<keyword evidence="4" id="KW-0175">Coiled coil</keyword>
<evidence type="ECO:0000256" key="4">
    <source>
        <dbReference type="ARBA" id="ARBA00023054"/>
    </source>
</evidence>